<reference evidence="1 2" key="1">
    <citation type="journal article" date="2012" name="J. Bacteriol.">
        <title>Genome sequence of Pectobacterium sp. strain SCC3193.</title>
        <authorList>
            <person name="Koskinen J.P."/>
            <person name="Laine P."/>
            <person name="Niemi O."/>
            <person name="Nykyri J."/>
            <person name="Harjunpaa H."/>
            <person name="Auvinen P."/>
            <person name="Paulin L."/>
            <person name="Pirhonen M."/>
            <person name="Palva T."/>
            <person name="Holm L."/>
        </authorList>
    </citation>
    <scope>NUCLEOTIDE SEQUENCE [LARGE SCALE GENOMIC DNA]</scope>
    <source>
        <strain evidence="1 2">SCC3193</strain>
    </source>
</reference>
<proteinExistence type="predicted"/>
<dbReference type="Proteomes" id="UP000008044">
    <property type="component" value="Chromosome"/>
</dbReference>
<evidence type="ECO:0000313" key="1">
    <source>
        <dbReference type="EMBL" id="AFI92506.1"/>
    </source>
</evidence>
<evidence type="ECO:0000313" key="2">
    <source>
        <dbReference type="Proteomes" id="UP000008044"/>
    </source>
</evidence>
<name>A0A0H3IAP1_PECPM</name>
<sequence length="71" mass="7927">MAKTHSKSGATVNHEGKTERYYTMDMLRIMVNPTRPRPSTLKAAGWKSVALSPGCRSPPQCRIIIETQINL</sequence>
<organism evidence="1 2">
    <name type="scientific">Pectobacterium parmentieri</name>
    <dbReference type="NCBI Taxonomy" id="1905730"/>
    <lineage>
        <taxon>Bacteria</taxon>
        <taxon>Pseudomonadati</taxon>
        <taxon>Pseudomonadota</taxon>
        <taxon>Gammaproteobacteria</taxon>
        <taxon>Enterobacterales</taxon>
        <taxon>Pectobacteriaceae</taxon>
        <taxon>Pectobacterium</taxon>
    </lineage>
</organism>
<dbReference type="EMBL" id="CP003415">
    <property type="protein sequence ID" value="AFI92506.1"/>
    <property type="molecule type" value="Genomic_DNA"/>
</dbReference>
<protein>
    <submittedName>
        <fullName evidence="1">Orf8</fullName>
    </submittedName>
</protein>
<dbReference type="HOGENOM" id="CLU_2736441_0_0_6"/>
<accession>A0A0H3IAP1</accession>
<dbReference type="KEGG" id="pec:W5S_4460"/>
<dbReference type="AlphaFoldDB" id="A0A0H3IAP1"/>
<gene>
    <name evidence="1" type="ordered locus">W5S_4460</name>
</gene>
<dbReference type="eggNOG" id="ENOG5030UPY">
    <property type="taxonomic scope" value="Bacteria"/>
</dbReference>